<evidence type="ECO:0000313" key="3">
    <source>
        <dbReference type="Proteomes" id="UP000593994"/>
    </source>
</evidence>
<dbReference type="RefSeq" id="WP_194369709.1">
    <property type="nucleotide sequence ID" value="NZ_CP054492.1"/>
</dbReference>
<feature type="transmembrane region" description="Helical" evidence="1">
    <location>
        <begin position="12"/>
        <end position="29"/>
    </location>
</feature>
<sequence length="48" mass="5480">MNDNRIVDKITLFSVILILLSIFGAFYFSDGISETTLSDIKKVRELKD</sequence>
<protein>
    <submittedName>
        <fullName evidence="2">Uncharacterized protein</fullName>
    </submittedName>
</protein>
<dbReference type="Proteomes" id="UP000593994">
    <property type="component" value="Chromosome"/>
</dbReference>
<keyword evidence="1" id="KW-1133">Transmembrane helix</keyword>
<organism evidence="2 3">
    <name type="scientific">Candidatus Sulfurimonas baltica</name>
    <dbReference type="NCBI Taxonomy" id="2740404"/>
    <lineage>
        <taxon>Bacteria</taxon>
        <taxon>Pseudomonadati</taxon>
        <taxon>Campylobacterota</taxon>
        <taxon>Epsilonproteobacteria</taxon>
        <taxon>Campylobacterales</taxon>
        <taxon>Sulfurimonadaceae</taxon>
        <taxon>Sulfurimonas</taxon>
    </lineage>
</organism>
<name>A0A7S7RN41_9BACT</name>
<reference evidence="2 3" key="1">
    <citation type="submission" date="2020-05" db="EMBL/GenBank/DDBJ databases">
        <title>Sulfurimonas marisnigri, sp. nov., and Sulfurimonas baltica, sp. nov., manganese oxide reducing chemolithoautotrophs of the class Epsilonproteobacteria isolated from the pelagic redoxclines of the Black and Baltic Seas and emended description of the genus Sulfurimonas.</title>
        <authorList>
            <person name="Henkel J.V."/>
            <person name="Laudan C."/>
            <person name="Werner J."/>
            <person name="Neu T."/>
            <person name="Plewe S."/>
            <person name="Sproer C."/>
            <person name="Bunk B."/>
            <person name="Schulz-Vogt H.N."/>
        </authorList>
    </citation>
    <scope>NUCLEOTIDE SEQUENCE [LARGE SCALE GENOMIC DNA]</scope>
    <source>
        <strain evidence="2 3">GD2</strain>
    </source>
</reference>
<evidence type="ECO:0000256" key="1">
    <source>
        <dbReference type="SAM" id="Phobius"/>
    </source>
</evidence>
<keyword evidence="3" id="KW-1185">Reference proteome</keyword>
<dbReference type="KEGG" id="sbal:HUE88_13270"/>
<gene>
    <name evidence="2" type="ORF">HUE88_13270</name>
</gene>
<evidence type="ECO:0000313" key="2">
    <source>
        <dbReference type="EMBL" id="QOY52035.1"/>
    </source>
</evidence>
<keyword evidence="1" id="KW-0812">Transmembrane</keyword>
<dbReference type="AlphaFoldDB" id="A0A7S7RN41"/>
<proteinExistence type="predicted"/>
<accession>A0A7S7RN41</accession>
<dbReference type="EMBL" id="CP054492">
    <property type="protein sequence ID" value="QOY52035.1"/>
    <property type="molecule type" value="Genomic_DNA"/>
</dbReference>
<keyword evidence="1" id="KW-0472">Membrane</keyword>